<accession>A0AAN7BR82</accession>
<organism evidence="10 11">
    <name type="scientific">Podospora fimiseda</name>
    <dbReference type="NCBI Taxonomy" id="252190"/>
    <lineage>
        <taxon>Eukaryota</taxon>
        <taxon>Fungi</taxon>
        <taxon>Dikarya</taxon>
        <taxon>Ascomycota</taxon>
        <taxon>Pezizomycotina</taxon>
        <taxon>Sordariomycetes</taxon>
        <taxon>Sordariomycetidae</taxon>
        <taxon>Sordariales</taxon>
        <taxon>Podosporaceae</taxon>
        <taxon>Podospora</taxon>
    </lineage>
</organism>
<feature type="compositionally biased region" description="Basic and acidic residues" evidence="7">
    <location>
        <begin position="261"/>
        <end position="270"/>
    </location>
</feature>
<dbReference type="Pfam" id="PF05241">
    <property type="entry name" value="EBP"/>
    <property type="match status" value="1"/>
</dbReference>
<keyword evidence="4 6" id="KW-1133">Transmembrane helix</keyword>
<evidence type="ECO:0000259" key="9">
    <source>
        <dbReference type="PROSITE" id="PS51751"/>
    </source>
</evidence>
<dbReference type="InterPro" id="IPR033118">
    <property type="entry name" value="EXPERA"/>
</dbReference>
<dbReference type="GO" id="GO:0005783">
    <property type="term" value="C:endoplasmic reticulum"/>
    <property type="evidence" value="ECO:0007669"/>
    <property type="project" value="TreeGrafter"/>
</dbReference>
<dbReference type="InterPro" id="IPR007905">
    <property type="entry name" value="EBP"/>
</dbReference>
<feature type="transmembrane region" description="Helical" evidence="8">
    <location>
        <begin position="146"/>
        <end position="167"/>
    </location>
</feature>
<evidence type="ECO:0000256" key="5">
    <source>
        <dbReference type="ARBA" id="ARBA00023136"/>
    </source>
</evidence>
<gene>
    <name evidence="10" type="ORF">QBC38DRAFT_535908</name>
</gene>
<feature type="transmembrane region" description="Helical" evidence="8">
    <location>
        <begin position="23"/>
        <end position="44"/>
    </location>
</feature>
<keyword evidence="3 6" id="KW-0812">Transmembrane</keyword>
<evidence type="ECO:0000256" key="3">
    <source>
        <dbReference type="ARBA" id="ARBA00022692"/>
    </source>
</evidence>
<comment type="caution">
    <text evidence="10">The sequence shown here is derived from an EMBL/GenBank/DDBJ whole genome shotgun (WGS) entry which is preliminary data.</text>
</comment>
<dbReference type="AlphaFoldDB" id="A0AAN7BR82"/>
<reference evidence="10" key="1">
    <citation type="journal article" date="2023" name="Mol. Phylogenet. Evol.">
        <title>Genome-scale phylogeny and comparative genomics of the fungal order Sordariales.</title>
        <authorList>
            <person name="Hensen N."/>
            <person name="Bonometti L."/>
            <person name="Westerberg I."/>
            <person name="Brannstrom I.O."/>
            <person name="Guillou S."/>
            <person name="Cros-Aarteil S."/>
            <person name="Calhoun S."/>
            <person name="Haridas S."/>
            <person name="Kuo A."/>
            <person name="Mondo S."/>
            <person name="Pangilinan J."/>
            <person name="Riley R."/>
            <person name="LaButti K."/>
            <person name="Andreopoulos B."/>
            <person name="Lipzen A."/>
            <person name="Chen C."/>
            <person name="Yan M."/>
            <person name="Daum C."/>
            <person name="Ng V."/>
            <person name="Clum A."/>
            <person name="Steindorff A."/>
            <person name="Ohm R.A."/>
            <person name="Martin F."/>
            <person name="Silar P."/>
            <person name="Natvig D.O."/>
            <person name="Lalanne C."/>
            <person name="Gautier V."/>
            <person name="Ament-Velasquez S.L."/>
            <person name="Kruys A."/>
            <person name="Hutchinson M.I."/>
            <person name="Powell A.J."/>
            <person name="Barry K."/>
            <person name="Miller A.N."/>
            <person name="Grigoriev I.V."/>
            <person name="Debuchy R."/>
            <person name="Gladieux P."/>
            <person name="Hiltunen Thoren M."/>
            <person name="Johannesson H."/>
        </authorList>
    </citation>
    <scope>NUCLEOTIDE SEQUENCE</scope>
    <source>
        <strain evidence="10">CBS 990.96</strain>
    </source>
</reference>
<dbReference type="GO" id="GO:0016125">
    <property type="term" value="P:sterol metabolic process"/>
    <property type="evidence" value="ECO:0007669"/>
    <property type="project" value="InterPro"/>
</dbReference>
<evidence type="ECO:0000313" key="11">
    <source>
        <dbReference type="Proteomes" id="UP001301958"/>
    </source>
</evidence>
<name>A0AAN7BR82_9PEZI</name>
<protein>
    <submittedName>
        <fullName evidence="10">Emopamil binding protein-domain-containing protein</fullName>
    </submittedName>
</protein>
<evidence type="ECO:0000256" key="1">
    <source>
        <dbReference type="ARBA" id="ARBA00004141"/>
    </source>
</evidence>
<evidence type="ECO:0000256" key="8">
    <source>
        <dbReference type="SAM" id="Phobius"/>
    </source>
</evidence>
<dbReference type="GO" id="GO:0016020">
    <property type="term" value="C:membrane"/>
    <property type="evidence" value="ECO:0007669"/>
    <property type="project" value="UniProtKB-SubCell"/>
</dbReference>
<feature type="transmembrane region" description="Helical" evidence="8">
    <location>
        <begin position="56"/>
        <end position="76"/>
    </location>
</feature>
<comment type="similarity">
    <text evidence="2">Belongs to the EBP family.</text>
</comment>
<keyword evidence="5 6" id="KW-0472">Membrane</keyword>
<comment type="subcellular location">
    <subcellularLocation>
        <location evidence="1">Membrane</location>
        <topology evidence="1">Multi-pass membrane protein</topology>
    </subcellularLocation>
</comment>
<evidence type="ECO:0000256" key="6">
    <source>
        <dbReference type="PROSITE-ProRule" id="PRU01087"/>
    </source>
</evidence>
<proteinExistence type="inferred from homology"/>
<evidence type="ECO:0000256" key="2">
    <source>
        <dbReference type="ARBA" id="ARBA00008337"/>
    </source>
</evidence>
<sequence>MAFGKKAAPPSVSAWDLIDQTTIISLFSTVAILGAAWGLSLFVLDKRSTSLRTRLLFIWHAFDALIHFVLEGGFVYNCLFSSKEVRSGGGHLLDPEGYLGRVGGNGGGRSRWITVGGAQAGGEANWLASLWMVYGRADRRWVGVDLTVVSIEIITVLFAGSMAVLACYDIAKRNPRKNLVMIILATAEIYGGYMTFMPEWLSGSPNLDTSNFMFKWIFLAFFNGLWVVIPAYAIYVASEDIMYAFKARDAWLGGKSYRREREKEKERDSDSISIASTGVEKKRSSRKDK</sequence>
<evidence type="ECO:0000313" key="10">
    <source>
        <dbReference type="EMBL" id="KAK4228216.1"/>
    </source>
</evidence>
<feature type="transmembrane region" description="Helical" evidence="8">
    <location>
        <begin position="216"/>
        <end position="238"/>
    </location>
</feature>
<evidence type="ECO:0000256" key="4">
    <source>
        <dbReference type="ARBA" id="ARBA00022989"/>
    </source>
</evidence>
<keyword evidence="11" id="KW-1185">Reference proteome</keyword>
<dbReference type="PANTHER" id="PTHR14207">
    <property type="entry name" value="STEROL ISOMERASE"/>
    <property type="match status" value="1"/>
</dbReference>
<evidence type="ECO:0000256" key="7">
    <source>
        <dbReference type="SAM" id="MobiDB-lite"/>
    </source>
</evidence>
<dbReference type="GO" id="GO:0047750">
    <property type="term" value="F:cholestenol delta-isomerase activity"/>
    <property type="evidence" value="ECO:0007669"/>
    <property type="project" value="InterPro"/>
</dbReference>
<dbReference type="PANTHER" id="PTHR14207:SF1">
    <property type="entry name" value="EMOPAMIL-BINDING PROTEIN-LIKE"/>
    <property type="match status" value="1"/>
</dbReference>
<reference evidence="10" key="2">
    <citation type="submission" date="2023-05" db="EMBL/GenBank/DDBJ databases">
        <authorList>
            <consortium name="Lawrence Berkeley National Laboratory"/>
            <person name="Steindorff A."/>
            <person name="Hensen N."/>
            <person name="Bonometti L."/>
            <person name="Westerberg I."/>
            <person name="Brannstrom I.O."/>
            <person name="Guillou S."/>
            <person name="Cros-Aarteil S."/>
            <person name="Calhoun S."/>
            <person name="Haridas S."/>
            <person name="Kuo A."/>
            <person name="Mondo S."/>
            <person name="Pangilinan J."/>
            <person name="Riley R."/>
            <person name="Labutti K."/>
            <person name="Andreopoulos B."/>
            <person name="Lipzen A."/>
            <person name="Chen C."/>
            <person name="Yanf M."/>
            <person name="Daum C."/>
            <person name="Ng V."/>
            <person name="Clum A."/>
            <person name="Ohm R."/>
            <person name="Martin F."/>
            <person name="Silar P."/>
            <person name="Natvig D."/>
            <person name="Lalanne C."/>
            <person name="Gautier V."/>
            <person name="Ament-Velasquez S.L."/>
            <person name="Kruys A."/>
            <person name="Hutchinson M.I."/>
            <person name="Powell A.J."/>
            <person name="Barry K."/>
            <person name="Miller A.N."/>
            <person name="Grigoriev I.V."/>
            <person name="Debuchy R."/>
            <person name="Gladieux P."/>
            <person name="Thoren M.H."/>
            <person name="Johannesson H."/>
        </authorList>
    </citation>
    <scope>NUCLEOTIDE SEQUENCE</scope>
    <source>
        <strain evidence="10">CBS 990.96</strain>
    </source>
</reference>
<dbReference type="EMBL" id="MU865321">
    <property type="protein sequence ID" value="KAK4228216.1"/>
    <property type="molecule type" value="Genomic_DNA"/>
</dbReference>
<dbReference type="Proteomes" id="UP001301958">
    <property type="component" value="Unassembled WGS sequence"/>
</dbReference>
<feature type="transmembrane region" description="Helical" evidence="8">
    <location>
        <begin position="179"/>
        <end position="196"/>
    </location>
</feature>
<feature type="domain" description="EXPERA" evidence="9">
    <location>
        <begin position="52"/>
        <end position="234"/>
    </location>
</feature>
<feature type="region of interest" description="Disordered" evidence="7">
    <location>
        <begin position="261"/>
        <end position="289"/>
    </location>
</feature>
<dbReference type="PROSITE" id="PS51751">
    <property type="entry name" value="EXPERA"/>
    <property type="match status" value="1"/>
</dbReference>